<feature type="binding site" evidence="5">
    <location>
        <begin position="125"/>
        <end position="130"/>
    </location>
    <ligand>
        <name>ATP</name>
        <dbReference type="ChEBI" id="CHEBI:30616"/>
    </ligand>
</feature>
<dbReference type="Gene3D" id="3.40.50.11260">
    <property type="match status" value="1"/>
</dbReference>
<feature type="region of interest" description="Disordered" evidence="6">
    <location>
        <begin position="222"/>
        <end position="256"/>
    </location>
</feature>
<evidence type="ECO:0000256" key="3">
    <source>
        <dbReference type="ARBA" id="ARBA00022840"/>
    </source>
</evidence>
<dbReference type="PROSITE" id="PS00298">
    <property type="entry name" value="HSP90"/>
    <property type="match status" value="1"/>
</dbReference>
<keyword evidence="2 5" id="KW-0547">Nucleotide-binding</keyword>
<dbReference type="InterPro" id="IPR020568">
    <property type="entry name" value="Ribosomal_Su5_D2-typ_SF"/>
</dbReference>
<keyword evidence="3 5" id="KW-0067">ATP-binding</keyword>
<dbReference type="Gene3D" id="3.30.230.80">
    <property type="match status" value="1"/>
</dbReference>
<dbReference type="Gene3D" id="3.30.565.10">
    <property type="entry name" value="Histidine kinase-like ATPase, C-terminal domain"/>
    <property type="match status" value="1"/>
</dbReference>
<dbReference type="SUPFAM" id="SSF54211">
    <property type="entry name" value="Ribosomal protein S5 domain 2-like"/>
    <property type="match status" value="1"/>
</dbReference>
<evidence type="ECO:0000256" key="2">
    <source>
        <dbReference type="ARBA" id="ARBA00022741"/>
    </source>
</evidence>
<dbReference type="InterPro" id="IPR001404">
    <property type="entry name" value="Hsp90_fam"/>
</dbReference>
<evidence type="ECO:0000256" key="4">
    <source>
        <dbReference type="ARBA" id="ARBA00023186"/>
    </source>
</evidence>
<feature type="region of interest" description="Disordered" evidence="6">
    <location>
        <begin position="680"/>
        <end position="707"/>
    </location>
</feature>
<dbReference type="PIRSF" id="PIRSF002583">
    <property type="entry name" value="Hsp90"/>
    <property type="match status" value="1"/>
</dbReference>
<feature type="compositionally biased region" description="Acidic residues" evidence="6">
    <location>
        <begin position="239"/>
        <end position="248"/>
    </location>
</feature>
<dbReference type="PANTHER" id="PTHR11528">
    <property type="entry name" value="HEAT SHOCK PROTEIN 90 FAMILY MEMBER"/>
    <property type="match status" value="1"/>
</dbReference>
<dbReference type="PaxDb" id="4565-Traes_2AS_67EFE0FAE.1"/>
<dbReference type="SUPFAM" id="SSF110942">
    <property type="entry name" value="HSP90 C-terminal domain"/>
    <property type="match status" value="1"/>
</dbReference>
<feature type="binding site" evidence="5">
    <location>
        <position position="379"/>
    </location>
    <ligand>
        <name>ATP</name>
        <dbReference type="ChEBI" id="CHEBI:30616"/>
    </ligand>
</feature>
<dbReference type="InterPro" id="IPR020575">
    <property type="entry name" value="Hsp90_N"/>
</dbReference>
<dbReference type="Gene3D" id="1.20.120.790">
    <property type="entry name" value="Heat shock protein 90, C-terminal domain"/>
    <property type="match status" value="1"/>
</dbReference>
<feature type="compositionally biased region" description="Acidic residues" evidence="6">
    <location>
        <begin position="223"/>
        <end position="232"/>
    </location>
</feature>
<dbReference type="SUPFAM" id="SSF55874">
    <property type="entry name" value="ATPase domain of HSP90 chaperone/DNA topoisomerase II/histidine kinase"/>
    <property type="match status" value="1"/>
</dbReference>
<reference evidence="8" key="1">
    <citation type="journal article" date="2017" name="Gigascience">
        <title>The first near-complete assembly of the hexaploid bread wheat genome, Triticum aestivum.</title>
        <authorList>
            <person name="Zimin A.V."/>
            <person name="Puiu D."/>
            <person name="Hall R."/>
            <person name="Kingan S."/>
            <person name="Clavijo B.J."/>
            <person name="Salzberg S.L."/>
        </authorList>
    </citation>
    <scope>NUCLEOTIDE SEQUENCE</scope>
    <source>
        <tissue evidence="8">Leaf</tissue>
    </source>
</reference>
<dbReference type="InterPro" id="IPR003594">
    <property type="entry name" value="HATPase_dom"/>
</dbReference>
<dbReference type="OMA" id="EMFFEIS"/>
<reference evidence="8" key="2">
    <citation type="submission" date="2020-03" db="EMBL/GenBank/DDBJ databases">
        <title>The second near-complete assembly of the hexaploid bread wheat (Triticum aestivum) genome.</title>
        <authorList>
            <person name="Zimin A.V."/>
            <person name="Puiu D."/>
            <person name="Shumante A."/>
            <person name="Alonge M."/>
            <person name="Salzberg S.L."/>
        </authorList>
    </citation>
    <scope>NUCLEOTIDE SEQUENCE</scope>
    <source>
        <tissue evidence="8">Leaf</tissue>
    </source>
</reference>
<dbReference type="STRING" id="4565.F4Y589"/>
<dbReference type="CDD" id="cd16927">
    <property type="entry name" value="HATPase_Hsp90-like"/>
    <property type="match status" value="1"/>
</dbReference>
<comment type="similarity">
    <text evidence="1">Belongs to the heat shock protein 90 family.</text>
</comment>
<evidence type="ECO:0000313" key="8">
    <source>
        <dbReference type="EMBL" id="KAF6998549.1"/>
    </source>
</evidence>
<dbReference type="PRINTS" id="PR00775">
    <property type="entry name" value="HEATSHOCK90"/>
</dbReference>
<feature type="binding site" evidence="5">
    <location>
        <begin position="105"/>
        <end position="106"/>
    </location>
    <ligand>
        <name>ATP</name>
        <dbReference type="ChEBI" id="CHEBI:30616"/>
    </ligand>
</feature>
<organism evidence="8">
    <name type="scientific">Triticum aestivum</name>
    <name type="common">Wheat</name>
    <dbReference type="NCBI Taxonomy" id="4565"/>
    <lineage>
        <taxon>Eukaryota</taxon>
        <taxon>Viridiplantae</taxon>
        <taxon>Streptophyta</taxon>
        <taxon>Embryophyta</taxon>
        <taxon>Tracheophyta</taxon>
        <taxon>Spermatophyta</taxon>
        <taxon>Magnoliopsida</taxon>
        <taxon>Liliopsida</taxon>
        <taxon>Poales</taxon>
        <taxon>Poaceae</taxon>
        <taxon>BOP clade</taxon>
        <taxon>Pooideae</taxon>
        <taxon>Triticodae</taxon>
        <taxon>Triticeae</taxon>
        <taxon>Triticinae</taxon>
        <taxon>Triticum</taxon>
    </lineage>
</organism>
<feature type="domain" description="Histidine kinase/HSP90-like ATPase" evidence="7">
    <location>
        <begin position="32"/>
        <end position="170"/>
    </location>
</feature>
<comment type="caution">
    <text evidence="8">The sequence shown here is derived from an EMBL/GenBank/DDBJ whole genome shotgun (WGS) entry which is preliminary data.</text>
</comment>
<evidence type="ECO:0000256" key="6">
    <source>
        <dbReference type="SAM" id="MobiDB-lite"/>
    </source>
</evidence>
<evidence type="ECO:0000256" key="5">
    <source>
        <dbReference type="PIRSR" id="PIRSR002583-1"/>
    </source>
</evidence>
<dbReference type="HAMAP" id="MF_00505">
    <property type="entry name" value="HSP90"/>
    <property type="match status" value="1"/>
</dbReference>
<feature type="binding site" evidence="5">
    <location>
        <position position="90"/>
    </location>
    <ligand>
        <name>ATP</name>
        <dbReference type="ChEBI" id="CHEBI:30616"/>
    </ligand>
</feature>
<feature type="binding site" evidence="5">
    <location>
        <position position="98"/>
    </location>
    <ligand>
        <name>ATP</name>
        <dbReference type="ChEBI" id="CHEBI:30616"/>
    </ligand>
</feature>
<dbReference type="InterPro" id="IPR019805">
    <property type="entry name" value="Heat_shock_protein_90_CS"/>
</dbReference>
<evidence type="ECO:0000256" key="1">
    <source>
        <dbReference type="ARBA" id="ARBA00008239"/>
    </source>
</evidence>
<dbReference type="InterPro" id="IPR037196">
    <property type="entry name" value="HSP90_C"/>
</dbReference>
<feature type="binding site" evidence="5">
    <location>
        <position position="39"/>
    </location>
    <ligand>
        <name>ATP</name>
        <dbReference type="ChEBI" id="CHEBI:30616"/>
    </ligand>
</feature>
<dbReference type="SMART" id="SM00387">
    <property type="entry name" value="HATPase_c"/>
    <property type="match status" value="1"/>
</dbReference>
<proteinExistence type="inferred from homology"/>
<dbReference type="NCBIfam" id="NF003555">
    <property type="entry name" value="PRK05218.1"/>
    <property type="match status" value="1"/>
</dbReference>
<feature type="binding site" evidence="5">
    <location>
        <position position="43"/>
    </location>
    <ligand>
        <name>ATP</name>
        <dbReference type="ChEBI" id="CHEBI:30616"/>
    </ligand>
</feature>
<feature type="compositionally biased region" description="Acidic residues" evidence="6">
    <location>
        <begin position="680"/>
        <end position="698"/>
    </location>
</feature>
<evidence type="ECO:0000259" key="7">
    <source>
        <dbReference type="SMART" id="SM00387"/>
    </source>
</evidence>
<dbReference type="Pfam" id="PF00183">
    <property type="entry name" value="HSP90"/>
    <property type="match status" value="1"/>
</dbReference>
<dbReference type="Pfam" id="PF13589">
    <property type="entry name" value="HATPase_c_3"/>
    <property type="match status" value="1"/>
</dbReference>
<keyword evidence="4" id="KW-0143">Chaperone</keyword>
<name>A0A3B6AQ09_WHEAT</name>
<gene>
    <name evidence="8" type="ORF">CFC21_014664</name>
</gene>
<dbReference type="InterPro" id="IPR036890">
    <property type="entry name" value="HATPase_C_sf"/>
</dbReference>
<sequence>MASDVQMETETFAFQAEINQLLSLIINTFYSNKEIFLRELISNSSDALDKIRFESLTDKSKLDAQPELFIRLVPDKANKTLSIIDSGVGMTKSDLVNNLGTIARSGTKEFMEALQAGADVSMIGQFGVGFYSAYLVADKVVVTTKHNDDEQYVWESQAGGSFTVTLDTEGERLGRGTKITLFLKDDQLEYLEERRLKDLVKKHSEFISYPIYLWTEKTTEKEISDDEDEDASEEKKEGEVEEVDDDKDKDESKKKTKKVKEVSHEWAQINKQKPIWLRKPEEISKEEYASFYKSITNDWEDHLAVKHFSVEGQLEFKAVLFVPRRAPFDLFDTRKKMNNIKLYVRRVFIMDNCEELIPEWLGFVKGVVDSDDLPLNISRETLQQNKILKVIRKNLVKKCIELFFEIAENKEDYAKFYEAFSKNLKLGVHEDSQNRAKLADLLRYHSTKSGDELTSLKDYVTRMKEGQKDIYYITGESRKAVENSPFLERLKKRGYEVLFMVDAIDEYAVGQLKEYDGKKLVSATKEGLKLDEETEEEKKRKEEKKAAFEGLCKIIKDILGDKVEKVVVSDRIVDSPCCLVTGEYGWTANMERIMKAQALRDSSMGAYMSSKKTMEINPENGIMEELRKRADADKNDKSVKDLVMLLFETALLTSGFSLDDPNTFAARIHRMLKLGLNIDDQDAEEEDADMPALEEEGAEESKMEEVD</sequence>
<feature type="binding site" evidence="5">
    <location>
        <position position="85"/>
    </location>
    <ligand>
        <name>ATP</name>
        <dbReference type="ChEBI" id="CHEBI:30616"/>
    </ligand>
</feature>
<feature type="binding site" evidence="5">
    <location>
        <position position="177"/>
    </location>
    <ligand>
        <name>ATP</name>
        <dbReference type="ChEBI" id="CHEBI:30616"/>
    </ligand>
</feature>
<dbReference type="EMBL" id="CM022214">
    <property type="protein sequence ID" value="KAF6998549.1"/>
    <property type="molecule type" value="Genomic_DNA"/>
</dbReference>
<accession>A0A3B6AQ09</accession>
<dbReference type="Proteomes" id="UP000815260">
    <property type="component" value="Chromosome 2A"/>
</dbReference>
<protein>
    <recommendedName>
        <fullName evidence="7">Histidine kinase/HSP90-like ATPase domain-containing protein</fullName>
    </recommendedName>
</protein>